<feature type="compositionally biased region" description="Low complexity" evidence="2">
    <location>
        <begin position="693"/>
        <end position="704"/>
    </location>
</feature>
<dbReference type="CDD" id="cd14231">
    <property type="entry name" value="GAT_GGA-like_plant"/>
    <property type="match status" value="1"/>
</dbReference>
<feature type="compositionally biased region" description="Polar residues" evidence="2">
    <location>
        <begin position="28"/>
        <end position="47"/>
    </location>
</feature>
<feature type="compositionally biased region" description="Basic and acidic residues" evidence="2">
    <location>
        <begin position="98"/>
        <end position="130"/>
    </location>
</feature>
<evidence type="ECO:0000313" key="6">
    <source>
        <dbReference type="Proteomes" id="UP000685013"/>
    </source>
</evidence>
<evidence type="ECO:0000256" key="2">
    <source>
        <dbReference type="SAM" id="MobiDB-lite"/>
    </source>
</evidence>
<dbReference type="InterPro" id="IPR044836">
    <property type="entry name" value="TOL_plant"/>
</dbReference>
<comment type="similarity">
    <text evidence="1">Belongs to the TOM1 family.</text>
</comment>
<feature type="region of interest" description="Disordered" evidence="2">
    <location>
        <begin position="98"/>
        <end position="135"/>
    </location>
</feature>
<feature type="domain" description="GAT" evidence="4">
    <location>
        <begin position="476"/>
        <end position="564"/>
    </location>
</feature>
<dbReference type="Pfam" id="PF03127">
    <property type="entry name" value="GAT"/>
    <property type="match status" value="1"/>
</dbReference>
<feature type="compositionally biased region" description="Acidic residues" evidence="2">
    <location>
        <begin position="586"/>
        <end position="596"/>
    </location>
</feature>
<evidence type="ECO:0000313" key="5">
    <source>
        <dbReference type="EMBL" id="KAG6578929.1"/>
    </source>
</evidence>
<dbReference type="InterPro" id="IPR002014">
    <property type="entry name" value="VHS_dom"/>
</dbReference>
<dbReference type="GO" id="GO:0035091">
    <property type="term" value="F:phosphatidylinositol binding"/>
    <property type="evidence" value="ECO:0007669"/>
    <property type="project" value="InterPro"/>
</dbReference>
<dbReference type="SMART" id="SM00288">
    <property type="entry name" value="VHS"/>
    <property type="match status" value="1"/>
</dbReference>
<dbReference type="PANTHER" id="PTHR45898">
    <property type="entry name" value="TOM1-LIKE PROTEIN"/>
    <property type="match status" value="1"/>
</dbReference>
<dbReference type="PROSITE" id="PS50909">
    <property type="entry name" value="GAT"/>
    <property type="match status" value="1"/>
</dbReference>
<reference evidence="5 6" key="1">
    <citation type="journal article" date="2021" name="Hortic Res">
        <title>The domestication of Cucurbita argyrosperma as revealed by the genome of its wild relative.</title>
        <authorList>
            <person name="Barrera-Redondo J."/>
            <person name="Sanchez-de la Vega G."/>
            <person name="Aguirre-Liguori J.A."/>
            <person name="Castellanos-Morales G."/>
            <person name="Gutierrez-Guerrero Y.T."/>
            <person name="Aguirre-Dugua X."/>
            <person name="Aguirre-Planter E."/>
            <person name="Tenaillon M.I."/>
            <person name="Lira-Saade R."/>
            <person name="Eguiarte L.E."/>
        </authorList>
    </citation>
    <scope>NUCLEOTIDE SEQUENCE [LARGE SCALE GENOMIC DNA]</scope>
    <source>
        <strain evidence="5">JBR-2021</strain>
    </source>
</reference>
<feature type="compositionally biased region" description="Basic and acidic residues" evidence="2">
    <location>
        <begin position="184"/>
        <end position="195"/>
    </location>
</feature>
<accession>A0AAV6MC83</accession>
<dbReference type="PANTHER" id="PTHR45898:SF14">
    <property type="entry name" value="TOM1-LIKE PROTEIN 4"/>
    <property type="match status" value="1"/>
</dbReference>
<dbReference type="GO" id="GO:0043130">
    <property type="term" value="F:ubiquitin binding"/>
    <property type="evidence" value="ECO:0007669"/>
    <property type="project" value="InterPro"/>
</dbReference>
<dbReference type="AlphaFoldDB" id="A0AAV6MC83"/>
<organism evidence="5 6">
    <name type="scientific">Cucurbita argyrosperma subsp. sororia</name>
    <dbReference type="NCBI Taxonomy" id="37648"/>
    <lineage>
        <taxon>Eukaryota</taxon>
        <taxon>Viridiplantae</taxon>
        <taxon>Streptophyta</taxon>
        <taxon>Embryophyta</taxon>
        <taxon>Tracheophyta</taxon>
        <taxon>Spermatophyta</taxon>
        <taxon>Magnoliopsida</taxon>
        <taxon>eudicotyledons</taxon>
        <taxon>Gunneridae</taxon>
        <taxon>Pentapetalae</taxon>
        <taxon>rosids</taxon>
        <taxon>fabids</taxon>
        <taxon>Cucurbitales</taxon>
        <taxon>Cucurbitaceae</taxon>
        <taxon>Cucurbiteae</taxon>
        <taxon>Cucurbita</taxon>
    </lineage>
</organism>
<dbReference type="GO" id="GO:0043328">
    <property type="term" value="P:protein transport to vacuole involved in ubiquitin-dependent protein catabolic process via the multivesicular body sorting pathway"/>
    <property type="evidence" value="ECO:0007669"/>
    <property type="project" value="InterPro"/>
</dbReference>
<dbReference type="Pfam" id="PF00790">
    <property type="entry name" value="VHS"/>
    <property type="match status" value="1"/>
</dbReference>
<dbReference type="PROSITE" id="PS50179">
    <property type="entry name" value="VHS"/>
    <property type="match status" value="1"/>
</dbReference>
<sequence>MGNPIHTAEDCIIFRGWDSAAGDDDSQSESGVCSPTLWGSNSRTNLQFHRPRNRSLSPTSRTQAIARGQQELMEMVRNMPESSYELSLKDLVEHHLSNSERQDGDASLSRDDSASETSFRRDTSKTRSETRALVTRSRSVDSGGFYLKMFLPLPFGQMSAKKKRNLRTDSGLNSSSRVSPKPPPVDREWWRKRSNEGSVSGGSSNSTSSERSRNSESQGGCWFCISPMRSKDPEPDPSAQLVFRVDVLSKSTAPSMRLDWQAKWDQMVCGLSPARKRGDSRTEHPIGVQKIQRDMSTNAAAAACAERATNDELIAPDWAINIELCDIINMDPRQAKDALKILKKRLASKNPKTQLLALYALDALSQNCGDTVFKLIVDRNILHEMVKIVKKKPDSNVRDKILTLVDAWQATFGGGSKGKYPQYYAAYNELKNAGFRFPPRRENVGQFVSPPQIHPVIEQHVSPYDDLAAQVSLQSDASGLSLPEIQNAQGLADVLLEVLGALDSKTPEALKQEVIVDLVDQCRSYQSRVVILVNESTDEELLCQGLVLNDSLQRVLSYHDDIAKGTFTTEARRTEPPPVPSVPYMDPEEDESEDDFTPLARRSTRDHIYARDRKLANGQSSRVSPLPSPSLKKTTGAEMIDHLSGDVYKREGSPRTVEPPSYTPSTSPPSPTTSSSSPFYTRQPLFVEPPPRSMSTNPPSATPSSLPPPPSRYNQRQQYFEQQKAVTGGTSPHLSNGYNSYDKIVGNTKNLSLGPSTPMRAAEHEEALFKDLMDFSKANTSSSSKSNRPF</sequence>
<feature type="region of interest" description="Disordered" evidence="2">
    <location>
        <begin position="162"/>
        <end position="218"/>
    </location>
</feature>
<comment type="caution">
    <text evidence="5">The sequence shown here is derived from an EMBL/GenBank/DDBJ whole genome shotgun (WGS) entry which is preliminary data.</text>
</comment>
<name>A0AAV6MC83_9ROSI</name>
<feature type="compositionally biased region" description="Low complexity" evidence="2">
    <location>
        <begin position="196"/>
        <end position="209"/>
    </location>
</feature>
<dbReference type="EMBL" id="JAGKQH010000015">
    <property type="protein sequence ID" value="KAG6578929.1"/>
    <property type="molecule type" value="Genomic_DNA"/>
</dbReference>
<gene>
    <name evidence="5" type="primary">TOL3</name>
    <name evidence="5" type="ORF">SDJN03_23377</name>
</gene>
<proteinExistence type="inferred from homology"/>
<feature type="compositionally biased region" description="Basic and acidic residues" evidence="2">
    <location>
        <begin position="603"/>
        <end position="615"/>
    </location>
</feature>
<feature type="compositionally biased region" description="Polar residues" evidence="2">
    <location>
        <begin position="712"/>
        <end position="739"/>
    </location>
</feature>
<dbReference type="Proteomes" id="UP000685013">
    <property type="component" value="Chromosome 15"/>
</dbReference>
<keyword evidence="6" id="KW-1185">Reference proteome</keyword>
<dbReference type="InterPro" id="IPR004152">
    <property type="entry name" value="GAT_dom"/>
</dbReference>
<evidence type="ECO:0000259" key="3">
    <source>
        <dbReference type="PROSITE" id="PS50179"/>
    </source>
</evidence>
<feature type="region of interest" description="Disordered" evidence="2">
    <location>
        <begin position="567"/>
        <end position="741"/>
    </location>
</feature>
<feature type="domain" description="VHS" evidence="3">
    <location>
        <begin position="308"/>
        <end position="438"/>
    </location>
</feature>
<protein>
    <submittedName>
        <fullName evidence="5">TOM1-like protein 3</fullName>
    </submittedName>
</protein>
<feature type="non-terminal residue" evidence="5">
    <location>
        <position position="1"/>
    </location>
</feature>
<dbReference type="CDD" id="cd03561">
    <property type="entry name" value="VHS"/>
    <property type="match status" value="1"/>
</dbReference>
<evidence type="ECO:0000259" key="4">
    <source>
        <dbReference type="PROSITE" id="PS50909"/>
    </source>
</evidence>
<evidence type="ECO:0000256" key="1">
    <source>
        <dbReference type="ARBA" id="ARBA00007708"/>
    </source>
</evidence>
<feature type="region of interest" description="Disordered" evidence="2">
    <location>
        <begin position="22"/>
        <end position="62"/>
    </location>
</feature>
<feature type="compositionally biased region" description="Basic and acidic residues" evidence="2">
    <location>
        <begin position="639"/>
        <end position="653"/>
    </location>
</feature>